<feature type="active site" description="Proton acceptor" evidence="9">
    <location>
        <position position="348"/>
    </location>
</feature>
<dbReference type="RefSeq" id="WP_135090379.1">
    <property type="nucleotide sequence ID" value="NZ_SPDV01000072.1"/>
</dbReference>
<dbReference type="InterPro" id="IPR034016">
    <property type="entry name" value="M1_APN-typ"/>
</dbReference>
<evidence type="ECO:0000256" key="14">
    <source>
        <dbReference type="SAM" id="MobiDB-lite"/>
    </source>
</evidence>
<dbReference type="Gene3D" id="1.10.390.10">
    <property type="entry name" value="Neutral Protease Domain 2"/>
    <property type="match status" value="1"/>
</dbReference>
<dbReference type="SUPFAM" id="SSF55486">
    <property type="entry name" value="Metalloproteases ('zincins'), catalytic domain"/>
    <property type="match status" value="1"/>
</dbReference>
<dbReference type="FunFam" id="1.10.390.10:FF:000006">
    <property type="entry name" value="Puromycin-sensitive aminopeptidase"/>
    <property type="match status" value="1"/>
</dbReference>
<dbReference type="GO" id="GO:0043171">
    <property type="term" value="P:peptide catabolic process"/>
    <property type="evidence" value="ECO:0007669"/>
    <property type="project" value="TreeGrafter"/>
</dbReference>
<dbReference type="PRINTS" id="PR00756">
    <property type="entry name" value="ALADIPTASE"/>
</dbReference>
<dbReference type="AlphaFoldDB" id="A0A4Y8ZKG6"/>
<dbReference type="Proteomes" id="UP000298213">
    <property type="component" value="Unassembled WGS sequence"/>
</dbReference>
<feature type="region of interest" description="Disordered" evidence="14">
    <location>
        <begin position="30"/>
        <end position="49"/>
    </location>
</feature>
<reference evidence="19 20" key="1">
    <citation type="submission" date="2019-03" db="EMBL/GenBank/DDBJ databases">
        <title>Genome sequence of Sphingomonas sp. 17J27-24.</title>
        <authorList>
            <person name="Kim M."/>
            <person name="Maeng S."/>
            <person name="Sathiyaraj S."/>
        </authorList>
    </citation>
    <scope>NUCLEOTIDE SEQUENCE [LARGE SCALE GENOMIC DNA]</scope>
    <source>
        <strain evidence="19 20">17J27-24</strain>
    </source>
</reference>
<feature type="binding site" evidence="10">
    <location>
        <position position="176"/>
    </location>
    <ligand>
        <name>substrate</name>
    </ligand>
</feature>
<evidence type="ECO:0000256" key="6">
    <source>
        <dbReference type="ARBA" id="ARBA00022801"/>
    </source>
</evidence>
<comment type="similarity">
    <text evidence="2 13">Belongs to the peptidase M1 family.</text>
</comment>
<dbReference type="Gene3D" id="2.60.40.1730">
    <property type="entry name" value="tricorn interacting facor f3 domain"/>
    <property type="match status" value="1"/>
</dbReference>
<dbReference type="Gene3D" id="2.60.40.1910">
    <property type="match status" value="1"/>
</dbReference>
<comment type="cofactor">
    <cofactor evidence="11 13">
        <name>Zn(2+)</name>
        <dbReference type="ChEBI" id="CHEBI:29105"/>
    </cofactor>
    <text evidence="11 13">Binds 1 zinc ion per subunit.</text>
</comment>
<dbReference type="GO" id="GO:0006508">
    <property type="term" value="P:proteolysis"/>
    <property type="evidence" value="ECO:0007669"/>
    <property type="project" value="UniProtKB-KW"/>
</dbReference>
<dbReference type="OrthoDB" id="100605at2"/>
<feature type="binding site" evidence="11">
    <location>
        <position position="370"/>
    </location>
    <ligand>
        <name>Zn(2+)</name>
        <dbReference type="ChEBI" id="CHEBI:29105"/>
        <note>catalytic</note>
    </ligand>
</feature>
<sequence>MRLAAAASLLALSLSLAACASNDRAAPESAARAPAAAARADVPTQLPRHTRPLQYSISVTPDAQNLRFTGITTADVEVLQATDSITVNAADLTFNSATIAALGADGRTTGAGQDGRVDVDADKQNATVRFGRTLQPGRYRLTFDYAGKIYTQAAGLFALDYDSAQGKKRALFTQFEAPDARRFFPGWDEPQFRTPYTLTVTVPSGDDVISNMPQAGVEPREGGMKTVTFRTTPPMSSYLLFMGVGEFDRITTTAADTEIGVVTKRGDGEKGRWALEGSAQLLPWYNSYFGTPYPLPKLDNVAGPGSSQFFGAMENWGAIFSFESILLVDPAITSEATRQSIFEVAAHEMAHQWFGDLVTMAWWDDLWLNEGFASWMATKATTALHPEWEPELGIVAGREAAMGLDSVATTHPIVQKLTTVEQISQAFDAITYQKGEAVITMLEDYVGEDAWRRGVQDYIRTYRLGNTRTDDLWGKVEGAAGKPVTAIAHDFTLQPGVPLIRVEDGTCAGGATRVTLRQSEFTRDRPQKAPLAWRVPVIAATVGGKDARTLVEGGSATLSVPGCGALVVNSGQSGYYRTLYSPAMLDKLTAAFPRLKPIDQIGLLADQWGLGLAGYQSAAEALDMVDAVPANANPQVWARVQSILAGIYGRYEGDAAHQRMIAAYASAKLGPVLNRIGWRTKAGEAPTIPVLRSQLISTLGYMGDPAVVREANRLYAANDPLAAAGPLRSTITAVVAQNVDAAGWEKIRAQARAETNPLVKAQLYRLLGVNRDPALAQRALALALTDEPGATTSAGIVSAVAGEHPDLAFDFAIANRERVEGLVDISSRSRYFAQLGAGSSDPKMVDKIEDYARRYLTPESRRPADTAIAGIRDRVRVKTERLPDISRWLEAKSR</sequence>
<keyword evidence="4 13" id="KW-0645">Protease</keyword>
<feature type="signal peptide" evidence="15">
    <location>
        <begin position="1"/>
        <end position="20"/>
    </location>
</feature>
<dbReference type="Pfam" id="PF17900">
    <property type="entry name" value="Peptidase_M1_N"/>
    <property type="match status" value="1"/>
</dbReference>
<evidence type="ECO:0000313" key="19">
    <source>
        <dbReference type="EMBL" id="TFI56493.1"/>
    </source>
</evidence>
<feature type="compositionally biased region" description="Low complexity" evidence="14">
    <location>
        <begin position="30"/>
        <end position="40"/>
    </location>
</feature>
<dbReference type="InterPro" id="IPR050344">
    <property type="entry name" value="Peptidase_M1_aminopeptidases"/>
</dbReference>
<feature type="binding site" evidence="10">
    <location>
        <begin position="311"/>
        <end position="315"/>
    </location>
    <ligand>
        <name>substrate</name>
    </ligand>
</feature>
<keyword evidence="20" id="KW-1185">Reference proteome</keyword>
<evidence type="ECO:0000313" key="20">
    <source>
        <dbReference type="Proteomes" id="UP000298213"/>
    </source>
</evidence>
<dbReference type="Gene3D" id="1.25.50.20">
    <property type="match status" value="1"/>
</dbReference>
<evidence type="ECO:0000259" key="16">
    <source>
        <dbReference type="Pfam" id="PF01433"/>
    </source>
</evidence>
<feature type="domain" description="Peptidase M1 membrane alanine aminopeptidase" evidence="16">
    <location>
        <begin position="273"/>
        <end position="490"/>
    </location>
</feature>
<keyword evidence="5 11" id="KW-0479">Metal-binding</keyword>
<proteinExistence type="inferred from homology"/>
<dbReference type="GO" id="GO:0070006">
    <property type="term" value="F:metalloaminopeptidase activity"/>
    <property type="evidence" value="ECO:0007669"/>
    <property type="project" value="TreeGrafter"/>
</dbReference>
<dbReference type="PROSITE" id="PS51257">
    <property type="entry name" value="PROKAR_LIPOPROTEIN"/>
    <property type="match status" value="1"/>
</dbReference>
<evidence type="ECO:0000259" key="18">
    <source>
        <dbReference type="Pfam" id="PF17900"/>
    </source>
</evidence>
<dbReference type="GO" id="GO:0042277">
    <property type="term" value="F:peptide binding"/>
    <property type="evidence" value="ECO:0007669"/>
    <property type="project" value="TreeGrafter"/>
</dbReference>
<dbReference type="GO" id="GO:0008270">
    <property type="term" value="F:zinc ion binding"/>
    <property type="evidence" value="ECO:0007669"/>
    <property type="project" value="UniProtKB-UniRule"/>
</dbReference>
<dbReference type="EC" id="3.4.11.-" evidence="13"/>
<evidence type="ECO:0000256" key="10">
    <source>
        <dbReference type="PIRSR" id="PIRSR634016-2"/>
    </source>
</evidence>
<keyword evidence="6 13" id="KW-0378">Hydrolase</keyword>
<dbReference type="InterPro" id="IPR014782">
    <property type="entry name" value="Peptidase_M1_dom"/>
</dbReference>
<evidence type="ECO:0000256" key="1">
    <source>
        <dbReference type="ARBA" id="ARBA00000098"/>
    </source>
</evidence>
<dbReference type="PANTHER" id="PTHR11533">
    <property type="entry name" value="PROTEASE M1 ZINC METALLOPROTEASE"/>
    <property type="match status" value="1"/>
</dbReference>
<feature type="binding site" evidence="11">
    <location>
        <position position="351"/>
    </location>
    <ligand>
        <name>Zn(2+)</name>
        <dbReference type="ChEBI" id="CHEBI:29105"/>
        <note>catalytic</note>
    </ligand>
</feature>
<keyword evidence="7 11" id="KW-0862">Zinc</keyword>
<dbReference type="InterPro" id="IPR001930">
    <property type="entry name" value="Peptidase_M1"/>
</dbReference>
<dbReference type="InterPro" id="IPR027268">
    <property type="entry name" value="Peptidase_M4/M1_CTD_sf"/>
</dbReference>
<evidence type="ECO:0000259" key="17">
    <source>
        <dbReference type="Pfam" id="PF11838"/>
    </source>
</evidence>
<evidence type="ECO:0000256" key="4">
    <source>
        <dbReference type="ARBA" id="ARBA00022670"/>
    </source>
</evidence>
<accession>A0A4Y8ZKG6</accession>
<evidence type="ECO:0000256" key="5">
    <source>
        <dbReference type="ARBA" id="ARBA00022723"/>
    </source>
</evidence>
<organism evidence="19 20">
    <name type="scientific">Sphingomonas parva</name>
    <dbReference type="NCBI Taxonomy" id="2555898"/>
    <lineage>
        <taxon>Bacteria</taxon>
        <taxon>Pseudomonadati</taxon>
        <taxon>Pseudomonadota</taxon>
        <taxon>Alphaproteobacteria</taxon>
        <taxon>Sphingomonadales</taxon>
        <taxon>Sphingomonadaceae</taxon>
        <taxon>Sphingomonas</taxon>
    </lineage>
</organism>
<evidence type="ECO:0000256" key="9">
    <source>
        <dbReference type="PIRSR" id="PIRSR634016-1"/>
    </source>
</evidence>
<keyword evidence="8 13" id="KW-0482">Metalloprotease</keyword>
<comment type="caution">
    <text evidence="19">The sequence shown here is derived from an EMBL/GenBank/DDBJ whole genome shotgun (WGS) entry which is preliminary data.</text>
</comment>
<comment type="catalytic activity">
    <reaction evidence="1">
        <text>Release of an N-terminal amino acid, Xaa-|-Yaa- from a peptide, amide or arylamide. Xaa is preferably Ala, but may be most amino acids including Pro (slow action). When a terminal hydrophobic residue is followed by a prolyl residue, the two may be released as an intact Xaa-Pro dipeptide.</text>
        <dbReference type="EC" id="3.4.11.2"/>
    </reaction>
</comment>
<dbReference type="InterPro" id="IPR024571">
    <property type="entry name" value="ERAP1-like_C_dom"/>
</dbReference>
<feature type="chain" id="PRO_5021462916" description="Aminopeptidase" evidence="15">
    <location>
        <begin position="21"/>
        <end position="894"/>
    </location>
</feature>
<dbReference type="CDD" id="cd09601">
    <property type="entry name" value="M1_APN-Q_like"/>
    <property type="match status" value="1"/>
</dbReference>
<evidence type="ECO:0000256" key="8">
    <source>
        <dbReference type="ARBA" id="ARBA00023049"/>
    </source>
</evidence>
<dbReference type="GO" id="GO:0016020">
    <property type="term" value="C:membrane"/>
    <property type="evidence" value="ECO:0007669"/>
    <property type="project" value="TreeGrafter"/>
</dbReference>
<dbReference type="InterPro" id="IPR045357">
    <property type="entry name" value="Aminopeptidase_N-like_N"/>
</dbReference>
<feature type="binding site" evidence="10">
    <location>
        <position position="828"/>
    </location>
    <ligand>
        <name>substrate</name>
    </ligand>
</feature>
<dbReference type="Pfam" id="PF11838">
    <property type="entry name" value="ERAP1_C"/>
    <property type="match status" value="1"/>
</dbReference>
<dbReference type="PANTHER" id="PTHR11533:SF174">
    <property type="entry name" value="PUROMYCIN-SENSITIVE AMINOPEPTIDASE-RELATED"/>
    <property type="match status" value="1"/>
</dbReference>
<dbReference type="GO" id="GO:0005615">
    <property type="term" value="C:extracellular space"/>
    <property type="evidence" value="ECO:0007669"/>
    <property type="project" value="TreeGrafter"/>
</dbReference>
<feature type="binding site" evidence="11">
    <location>
        <position position="347"/>
    </location>
    <ligand>
        <name>Zn(2+)</name>
        <dbReference type="ChEBI" id="CHEBI:29105"/>
        <note>catalytic</note>
    </ligand>
</feature>
<gene>
    <name evidence="19" type="ORF">E2493_19895</name>
</gene>
<evidence type="ECO:0000256" key="15">
    <source>
        <dbReference type="SAM" id="SignalP"/>
    </source>
</evidence>
<evidence type="ECO:0000256" key="3">
    <source>
        <dbReference type="ARBA" id="ARBA00022438"/>
    </source>
</evidence>
<evidence type="ECO:0000256" key="7">
    <source>
        <dbReference type="ARBA" id="ARBA00022833"/>
    </source>
</evidence>
<dbReference type="GO" id="GO:0016285">
    <property type="term" value="F:alanyl aminopeptidase activity"/>
    <property type="evidence" value="ECO:0007669"/>
    <property type="project" value="UniProtKB-EC"/>
</dbReference>
<keyword evidence="3 13" id="KW-0031">Aminopeptidase</keyword>
<feature type="domain" description="ERAP1-like C-terminal" evidence="17">
    <location>
        <begin position="567"/>
        <end position="872"/>
    </location>
</feature>
<keyword evidence="15" id="KW-0732">Signal</keyword>
<dbReference type="EMBL" id="SPDV01000072">
    <property type="protein sequence ID" value="TFI56493.1"/>
    <property type="molecule type" value="Genomic_DNA"/>
</dbReference>
<evidence type="ECO:0000256" key="12">
    <source>
        <dbReference type="PIRSR" id="PIRSR634016-4"/>
    </source>
</evidence>
<feature type="domain" description="Aminopeptidase N-like N-terminal" evidence="18">
    <location>
        <begin position="52"/>
        <end position="239"/>
    </location>
</feature>
<dbReference type="InterPro" id="IPR042097">
    <property type="entry name" value="Aminopeptidase_N-like_N_sf"/>
</dbReference>
<dbReference type="GO" id="GO:0005737">
    <property type="term" value="C:cytoplasm"/>
    <property type="evidence" value="ECO:0007669"/>
    <property type="project" value="TreeGrafter"/>
</dbReference>
<name>A0A4Y8ZKG6_9SPHN</name>
<evidence type="ECO:0000256" key="2">
    <source>
        <dbReference type="ARBA" id="ARBA00010136"/>
    </source>
</evidence>
<dbReference type="Pfam" id="PF01433">
    <property type="entry name" value="Peptidase_M1"/>
    <property type="match status" value="1"/>
</dbReference>
<dbReference type="SUPFAM" id="SSF63737">
    <property type="entry name" value="Leukotriene A4 hydrolase N-terminal domain"/>
    <property type="match status" value="1"/>
</dbReference>
<evidence type="ECO:0000256" key="11">
    <source>
        <dbReference type="PIRSR" id="PIRSR634016-3"/>
    </source>
</evidence>
<protein>
    <recommendedName>
        <fullName evidence="13">Aminopeptidase</fullName>
        <ecNumber evidence="13">3.4.11.-</ecNumber>
    </recommendedName>
</protein>
<feature type="site" description="Transition state stabilizer" evidence="12">
    <location>
        <position position="432"/>
    </location>
</feature>
<evidence type="ECO:0000256" key="13">
    <source>
        <dbReference type="RuleBase" id="RU364040"/>
    </source>
</evidence>